<sequence length="81" mass="9268">MERHLSKYVGAMVMYLIAKRSKKKYGIDKERLALYAALNSWVDAVGDRRMFLGGHEPSQYDLISWLIKNAINLYSSVSVIS</sequence>
<protein>
    <submittedName>
        <fullName evidence="1">Uncharacterized protein</fullName>
    </submittedName>
</protein>
<dbReference type="AlphaFoldDB" id="A0AAV1UIX3"/>
<dbReference type="PANTHER" id="PTHR12782:SF5">
    <property type="entry name" value="PROSTAGLANDIN E SYNTHASE 2"/>
    <property type="match status" value="1"/>
</dbReference>
<dbReference type="Gene3D" id="1.20.1050.10">
    <property type="match status" value="1"/>
</dbReference>
<dbReference type="GO" id="GO:0005739">
    <property type="term" value="C:mitochondrion"/>
    <property type="evidence" value="ECO:0007669"/>
    <property type="project" value="TreeGrafter"/>
</dbReference>
<organism evidence="1 2">
    <name type="scientific">Peronospora matthiolae</name>
    <dbReference type="NCBI Taxonomy" id="2874970"/>
    <lineage>
        <taxon>Eukaryota</taxon>
        <taxon>Sar</taxon>
        <taxon>Stramenopiles</taxon>
        <taxon>Oomycota</taxon>
        <taxon>Peronosporomycetes</taxon>
        <taxon>Peronosporales</taxon>
        <taxon>Peronosporaceae</taxon>
        <taxon>Peronospora</taxon>
    </lineage>
</organism>
<proteinExistence type="predicted"/>
<gene>
    <name evidence="1" type="ORF">PM001_LOCUS18134</name>
</gene>
<reference evidence="1" key="1">
    <citation type="submission" date="2024-01" db="EMBL/GenBank/DDBJ databases">
        <authorList>
            <person name="Webb A."/>
        </authorList>
    </citation>
    <scope>NUCLEOTIDE SEQUENCE</scope>
    <source>
        <strain evidence="1">Pm1</strain>
    </source>
</reference>
<accession>A0AAV1UIX3</accession>
<dbReference type="InterPro" id="IPR036282">
    <property type="entry name" value="Glutathione-S-Trfase_C_sf"/>
</dbReference>
<dbReference type="EMBL" id="CAKLBY020000193">
    <property type="protein sequence ID" value="CAK7932984.1"/>
    <property type="molecule type" value="Genomic_DNA"/>
</dbReference>
<name>A0AAV1UIX3_9STRA</name>
<evidence type="ECO:0000313" key="2">
    <source>
        <dbReference type="Proteomes" id="UP001162060"/>
    </source>
</evidence>
<evidence type="ECO:0000313" key="1">
    <source>
        <dbReference type="EMBL" id="CAK7932984.1"/>
    </source>
</evidence>
<dbReference type="Proteomes" id="UP001162060">
    <property type="component" value="Unassembled WGS sequence"/>
</dbReference>
<dbReference type="SUPFAM" id="SSF47616">
    <property type="entry name" value="GST C-terminal domain-like"/>
    <property type="match status" value="1"/>
</dbReference>
<comment type="caution">
    <text evidence="1">The sequence shown here is derived from an EMBL/GenBank/DDBJ whole genome shotgun (WGS) entry which is preliminary data.</text>
</comment>
<dbReference type="PANTHER" id="PTHR12782">
    <property type="entry name" value="MICROSOMAL PROSTAGLANDIN E SYNTHASE-2"/>
    <property type="match status" value="1"/>
</dbReference>